<dbReference type="Gene3D" id="3.30.70.1320">
    <property type="entry name" value="Multidrug efflux transporter AcrB pore domain like"/>
    <property type="match status" value="1"/>
</dbReference>
<comment type="caution">
    <text evidence="11">The sequence shown here is derived from an EMBL/GenBank/DDBJ whole genome shotgun (WGS) entry which is preliminary data.</text>
</comment>
<dbReference type="SUPFAM" id="SSF82714">
    <property type="entry name" value="Multidrug efflux transporter AcrB TolC docking domain, DN and DC subdomains"/>
    <property type="match status" value="2"/>
</dbReference>
<evidence type="ECO:0000256" key="2">
    <source>
        <dbReference type="ARBA" id="ARBA00010942"/>
    </source>
</evidence>
<dbReference type="InterPro" id="IPR000731">
    <property type="entry name" value="SSD"/>
</dbReference>
<evidence type="ECO:0000256" key="5">
    <source>
        <dbReference type="ARBA" id="ARBA00022519"/>
    </source>
</evidence>
<keyword evidence="8 9" id="KW-0472">Membrane</keyword>
<dbReference type="NCBIfam" id="TIGR00915">
    <property type="entry name" value="2A0602"/>
    <property type="match status" value="1"/>
</dbReference>
<dbReference type="PROSITE" id="PS50156">
    <property type="entry name" value="SSD"/>
    <property type="match status" value="1"/>
</dbReference>
<dbReference type="EMBL" id="BQOL01000001">
    <property type="protein sequence ID" value="GKI19248.1"/>
    <property type="molecule type" value="Genomic_DNA"/>
</dbReference>
<feature type="transmembrane region" description="Helical" evidence="9">
    <location>
        <begin position="999"/>
        <end position="1026"/>
    </location>
</feature>
<name>A0AA37KS54_9BACT</name>
<feature type="transmembrane region" description="Helical" evidence="9">
    <location>
        <begin position="12"/>
        <end position="32"/>
    </location>
</feature>
<reference evidence="11" key="1">
    <citation type="submission" date="2022-01" db="EMBL/GenBank/DDBJ databases">
        <title>Novel bile acid biosynthetic pathways are enriched in the microbiome of centenarians.</title>
        <authorList>
            <person name="Sato Y."/>
            <person name="Atarashi K."/>
            <person name="Plichta R.D."/>
            <person name="Arai Y."/>
            <person name="Sasajima S."/>
            <person name="Kearney M.S."/>
            <person name="Suda W."/>
            <person name="Takeshita K."/>
            <person name="Sasaki T."/>
            <person name="Okamoto S."/>
            <person name="Skelly N.A."/>
            <person name="Okamura Y."/>
            <person name="Vlamakis H."/>
            <person name="Li Y."/>
            <person name="Tanoue T."/>
            <person name="Takei H."/>
            <person name="Nittono H."/>
            <person name="Narushima S."/>
            <person name="Irie J."/>
            <person name="Itoh H."/>
            <person name="Moriya K."/>
            <person name="Sugiura Y."/>
            <person name="Suematsu M."/>
            <person name="Moritoki N."/>
            <person name="Shibata S."/>
            <person name="Littman R.D."/>
            <person name="Fischbach A.M."/>
            <person name="Uwamino Y."/>
            <person name="Inoue T."/>
            <person name="Honda A."/>
            <person name="Hattori M."/>
            <person name="Murai T."/>
            <person name="Xavier J.R."/>
            <person name="Hirose N."/>
            <person name="Honda K."/>
        </authorList>
    </citation>
    <scope>NUCLEOTIDE SEQUENCE</scope>
    <source>
        <strain evidence="11">CE91-St16</strain>
    </source>
</reference>
<evidence type="ECO:0000259" key="10">
    <source>
        <dbReference type="PROSITE" id="PS50156"/>
    </source>
</evidence>
<evidence type="ECO:0000256" key="1">
    <source>
        <dbReference type="ARBA" id="ARBA00004429"/>
    </source>
</evidence>
<dbReference type="Pfam" id="PF00873">
    <property type="entry name" value="ACR_tran"/>
    <property type="match status" value="1"/>
</dbReference>
<dbReference type="InterPro" id="IPR027463">
    <property type="entry name" value="AcrB_DN_DC_subdom"/>
</dbReference>
<feature type="transmembrane region" description="Helical" evidence="9">
    <location>
        <begin position="891"/>
        <end position="910"/>
    </location>
</feature>
<dbReference type="Gene3D" id="3.30.70.1440">
    <property type="entry name" value="Multidrug efflux transporter AcrB pore domain"/>
    <property type="match status" value="1"/>
</dbReference>
<feature type="transmembrane region" description="Helical" evidence="9">
    <location>
        <begin position="532"/>
        <end position="550"/>
    </location>
</feature>
<dbReference type="PANTHER" id="PTHR32063">
    <property type="match status" value="1"/>
</dbReference>
<dbReference type="Proteomes" id="UP001055105">
    <property type="component" value="Unassembled WGS sequence"/>
</dbReference>
<feature type="transmembrane region" description="Helical" evidence="9">
    <location>
        <begin position="366"/>
        <end position="386"/>
    </location>
</feature>
<comment type="subcellular location">
    <subcellularLocation>
        <location evidence="1">Cell inner membrane</location>
        <topology evidence="1">Multi-pass membrane protein</topology>
    </subcellularLocation>
</comment>
<evidence type="ECO:0000256" key="6">
    <source>
        <dbReference type="ARBA" id="ARBA00022692"/>
    </source>
</evidence>
<proteinExistence type="inferred from homology"/>
<gene>
    <name evidence="11" type="ORF">CE91St16_21560</name>
</gene>
<feature type="transmembrane region" description="Helical" evidence="9">
    <location>
        <begin position="866"/>
        <end position="884"/>
    </location>
</feature>
<dbReference type="FunFam" id="1.20.1640.10:FF:000001">
    <property type="entry name" value="Efflux pump membrane transporter"/>
    <property type="match status" value="1"/>
</dbReference>
<evidence type="ECO:0000256" key="7">
    <source>
        <dbReference type="ARBA" id="ARBA00022989"/>
    </source>
</evidence>
<evidence type="ECO:0000256" key="9">
    <source>
        <dbReference type="SAM" id="Phobius"/>
    </source>
</evidence>
<feature type="domain" description="SSD" evidence="10">
    <location>
        <begin position="369"/>
        <end position="494"/>
    </location>
</feature>
<organism evidence="11 12">
    <name type="scientific">Alistipes finegoldii</name>
    <dbReference type="NCBI Taxonomy" id="214856"/>
    <lineage>
        <taxon>Bacteria</taxon>
        <taxon>Pseudomonadati</taxon>
        <taxon>Bacteroidota</taxon>
        <taxon>Bacteroidia</taxon>
        <taxon>Bacteroidales</taxon>
        <taxon>Rikenellaceae</taxon>
        <taxon>Alistipes</taxon>
    </lineage>
</organism>
<keyword evidence="3" id="KW-0813">Transport</keyword>
<accession>A0AA37KS54</accession>
<dbReference type="Gene3D" id="1.20.1640.10">
    <property type="entry name" value="Multidrug efflux transporter AcrB transmembrane domain"/>
    <property type="match status" value="2"/>
</dbReference>
<dbReference type="InterPro" id="IPR004764">
    <property type="entry name" value="MdtF-like"/>
</dbReference>
<evidence type="ECO:0000256" key="4">
    <source>
        <dbReference type="ARBA" id="ARBA00022475"/>
    </source>
</evidence>
<feature type="transmembrane region" description="Helical" evidence="9">
    <location>
        <begin position="469"/>
        <end position="496"/>
    </location>
</feature>
<feature type="transmembrane region" description="Helical" evidence="9">
    <location>
        <begin position="972"/>
        <end position="993"/>
    </location>
</feature>
<dbReference type="PRINTS" id="PR00702">
    <property type="entry name" value="ACRIFLAVINRP"/>
</dbReference>
<dbReference type="InterPro" id="IPR001036">
    <property type="entry name" value="Acrflvin-R"/>
</dbReference>
<evidence type="ECO:0000256" key="8">
    <source>
        <dbReference type="ARBA" id="ARBA00023136"/>
    </source>
</evidence>
<dbReference type="GO" id="GO:0009636">
    <property type="term" value="P:response to toxic substance"/>
    <property type="evidence" value="ECO:0007669"/>
    <property type="project" value="UniProtKB-ARBA"/>
</dbReference>
<dbReference type="GO" id="GO:0015562">
    <property type="term" value="F:efflux transmembrane transporter activity"/>
    <property type="evidence" value="ECO:0007669"/>
    <property type="project" value="InterPro"/>
</dbReference>
<sequence length="1044" mass="112075">MEKFFISRPIFAISLAIVIVLVGLISILNLPIEQYPDITPPVVEVSATYDGADAETVNNAVATPVAQSVMGVSDMLYLQTTSANDGSMVMQVTFDIGSDPDLDAIFTQNNVSSAAAQLPATVTKQGVTTRKTMTGFLLVFSLHSDGRYDDEFLSNYAYINLQNELLKINGVGKVSIMGAGEYAMRVWLRPDVLKYYDIPVSAVTAAIENQGGIYPAGQFGAEPAPDGTSYTYTVTMPPQITTAEQFGDIVVVTTSEGEQIRLRDVADVSLGSQSYGVSSLFEGKPTALIVIYQEPGSNAVAVGDKVKAEMARLGERLPDGITTSTVVDTTTSIDAGISDIFTTLIIALVLVICIIYLFIQDWRATVIPLVAIPVSLVGAFALFPLLGFSINIISLLGLVLAIGLVVDDAIVVVEAVQVNIANGMKPRAAALEAMKNVASPIVATTVVLLAVFIPVSFTGGITGRLFQQFSVTIAVSVVISAFNALTLSPALCALLLRRREPPKKGFFAAFNRWFARRMDKYTAFTPTLIRHVARTGVFIAAVLAVIFLVWRKLPAGFLPEEDQGYVMVMVSTPEASSLQVTQKAMIRADEVIRTLPEVASTSFAAGFNMMAGIASTDSGIIFVSLVGYSDRKLTAMEIAQKLTDELYMAVPGAECFAFIPPSIPGLGITSGVSVEVQDLEGRGTAYLLEQSERLMDSLRKLPSVASVTTQFNAGVPQRRLRIDKEQALASGVDLGVLYGDLTTLLGGAYVNNFSRFGKLYQTYIQAAPAYRMDKRSLDSYYVASSSGESVPVSSLVEVVDTVGVEYVSQFNLYRSIGLTVTPAARTSTTTVMQDITRTAAQILPDDVGTAWSGTSFQEANASKTGGLVYLLALVFVFLALAALYESWGLPLAILMSVPVAVLGAVLFIGVSHLLNSLYVNDIYMQISLVMLIGLAAKNAILVVEYADRLFNEQGASLMDAAIGAAKLRVRPIIMTAFAFILGVMPLIFASGVYATARNIMGVALVGGMLFATLLGIFVYPALYYFVGRIGGFERRRERKKQEQS</sequence>
<keyword evidence="4" id="KW-1003">Cell membrane</keyword>
<dbReference type="GO" id="GO:0042910">
    <property type="term" value="F:xenobiotic transmembrane transporter activity"/>
    <property type="evidence" value="ECO:0007669"/>
    <property type="project" value="TreeGrafter"/>
</dbReference>
<keyword evidence="7 9" id="KW-1133">Transmembrane helix</keyword>
<feature type="transmembrane region" description="Helical" evidence="9">
    <location>
        <begin position="340"/>
        <end position="359"/>
    </location>
</feature>
<feature type="transmembrane region" description="Helical" evidence="9">
    <location>
        <begin position="392"/>
        <end position="416"/>
    </location>
</feature>
<keyword evidence="5" id="KW-0997">Cell inner membrane</keyword>
<dbReference type="Gene3D" id="3.30.70.1430">
    <property type="entry name" value="Multidrug efflux transporter AcrB pore domain"/>
    <property type="match status" value="2"/>
</dbReference>
<keyword evidence="6 9" id="KW-0812">Transmembrane</keyword>
<evidence type="ECO:0000313" key="12">
    <source>
        <dbReference type="Proteomes" id="UP001055105"/>
    </source>
</evidence>
<protein>
    <submittedName>
        <fullName evidence="11">Multidrug efflux RND transporter permease subunit</fullName>
    </submittedName>
</protein>
<dbReference type="AlphaFoldDB" id="A0AA37KS54"/>
<dbReference type="SUPFAM" id="SSF82866">
    <property type="entry name" value="Multidrug efflux transporter AcrB transmembrane domain"/>
    <property type="match status" value="2"/>
</dbReference>
<dbReference type="PANTHER" id="PTHR32063:SF11">
    <property type="entry name" value="CATION OR DRUG EFFLUX SYSTEM PROTEIN"/>
    <property type="match status" value="1"/>
</dbReference>
<dbReference type="GO" id="GO:0005886">
    <property type="term" value="C:plasma membrane"/>
    <property type="evidence" value="ECO:0007669"/>
    <property type="project" value="UniProtKB-SubCell"/>
</dbReference>
<dbReference type="Gene3D" id="3.30.2090.10">
    <property type="entry name" value="Multidrug efflux transporter AcrB TolC docking domain, DN and DC subdomains"/>
    <property type="match status" value="2"/>
</dbReference>
<dbReference type="RefSeq" id="WP_244076627.1">
    <property type="nucleotide sequence ID" value="NZ_AP025581.1"/>
</dbReference>
<dbReference type="SUPFAM" id="SSF82693">
    <property type="entry name" value="Multidrug efflux transporter AcrB pore domain, PN1, PN2, PC1 and PC2 subdomains"/>
    <property type="match status" value="4"/>
</dbReference>
<evidence type="ECO:0000256" key="3">
    <source>
        <dbReference type="ARBA" id="ARBA00022448"/>
    </source>
</evidence>
<feature type="transmembrane region" description="Helical" evidence="9">
    <location>
        <begin position="437"/>
        <end position="457"/>
    </location>
</feature>
<evidence type="ECO:0000313" key="11">
    <source>
        <dbReference type="EMBL" id="GKI19248.1"/>
    </source>
</evidence>
<comment type="similarity">
    <text evidence="2">Belongs to the resistance-nodulation-cell division (RND) (TC 2.A.6) family.</text>
</comment>